<evidence type="ECO:0000256" key="2">
    <source>
        <dbReference type="ARBA" id="ARBA00022485"/>
    </source>
</evidence>
<evidence type="ECO:0000313" key="15">
    <source>
        <dbReference type="Proteomes" id="UP000220353"/>
    </source>
</evidence>
<comment type="catalytic activity">
    <reaction evidence="10">
        <text>(R)-2-hydroxyglutarate + A = 2-oxoglutarate + AH2</text>
        <dbReference type="Rhea" id="RHEA:38295"/>
        <dbReference type="ChEBI" id="CHEBI:13193"/>
        <dbReference type="ChEBI" id="CHEBI:15801"/>
        <dbReference type="ChEBI" id="CHEBI:16810"/>
        <dbReference type="ChEBI" id="CHEBI:17499"/>
        <dbReference type="EC" id="1.1.99.39"/>
    </reaction>
    <physiologicalReaction direction="left-to-right" evidence="10">
        <dbReference type="Rhea" id="RHEA:38296"/>
    </physiologicalReaction>
</comment>
<gene>
    <name evidence="14" type="ORF">CO661_25705</name>
</gene>
<dbReference type="Pfam" id="PF01565">
    <property type="entry name" value="FAD_binding_4"/>
    <property type="match status" value="1"/>
</dbReference>
<accession>A0A2A6LR63</accession>
<dbReference type="EMBL" id="NWTC01000025">
    <property type="protein sequence ID" value="PDT45041.1"/>
    <property type="molecule type" value="Genomic_DNA"/>
</dbReference>
<keyword evidence="3" id="KW-0285">Flavoprotein</keyword>
<evidence type="ECO:0000313" key="14">
    <source>
        <dbReference type="EMBL" id="PDT45041.1"/>
    </source>
</evidence>
<feature type="domain" description="FAD-binding PCMH-type" evidence="13">
    <location>
        <begin position="48"/>
        <end position="280"/>
    </location>
</feature>
<dbReference type="GO" id="GO:0008720">
    <property type="term" value="F:D-lactate dehydrogenase (NAD+) activity"/>
    <property type="evidence" value="ECO:0007669"/>
    <property type="project" value="TreeGrafter"/>
</dbReference>
<evidence type="ECO:0000259" key="13">
    <source>
        <dbReference type="PROSITE" id="PS51387"/>
    </source>
</evidence>
<proteinExistence type="inferred from homology"/>
<evidence type="ECO:0000256" key="10">
    <source>
        <dbReference type="ARBA" id="ARBA00051291"/>
    </source>
</evidence>
<keyword evidence="8" id="KW-0411">Iron-sulfur</keyword>
<dbReference type="GO" id="GO:1903457">
    <property type="term" value="P:lactate catabolic process"/>
    <property type="evidence" value="ECO:0007669"/>
    <property type="project" value="TreeGrafter"/>
</dbReference>
<dbReference type="InterPro" id="IPR036318">
    <property type="entry name" value="FAD-bd_PCMH-like_sf"/>
</dbReference>
<dbReference type="EC" id="1.1.99.39" evidence="9"/>
<dbReference type="GO" id="GO:0071949">
    <property type="term" value="F:FAD binding"/>
    <property type="evidence" value="ECO:0007669"/>
    <property type="project" value="InterPro"/>
</dbReference>
<dbReference type="PROSITE" id="PS00198">
    <property type="entry name" value="4FE4S_FER_1"/>
    <property type="match status" value="1"/>
</dbReference>
<dbReference type="GO" id="GO:0051990">
    <property type="term" value="F:(R)-2-hydroxyglutarate dehydrogenase activity"/>
    <property type="evidence" value="ECO:0007669"/>
    <property type="project" value="UniProtKB-EC"/>
</dbReference>
<dbReference type="GO" id="GO:0051539">
    <property type="term" value="F:4 iron, 4 sulfur cluster binding"/>
    <property type="evidence" value="ECO:0007669"/>
    <property type="project" value="UniProtKB-KW"/>
</dbReference>
<dbReference type="SUPFAM" id="SSF46548">
    <property type="entry name" value="alpha-helical ferredoxin"/>
    <property type="match status" value="1"/>
</dbReference>
<dbReference type="InterPro" id="IPR016166">
    <property type="entry name" value="FAD-bd_PCMH"/>
</dbReference>
<dbReference type="InterPro" id="IPR006094">
    <property type="entry name" value="Oxid_FAD_bind_N"/>
</dbReference>
<keyword evidence="6" id="KW-0560">Oxidoreductase</keyword>
<evidence type="ECO:0000256" key="1">
    <source>
        <dbReference type="ARBA" id="ARBA00001974"/>
    </source>
</evidence>
<dbReference type="PROSITE" id="PS51387">
    <property type="entry name" value="FAD_PCMH"/>
    <property type="match status" value="1"/>
</dbReference>
<comment type="cofactor">
    <cofactor evidence="1">
        <name>FAD</name>
        <dbReference type="ChEBI" id="CHEBI:57692"/>
    </cofactor>
</comment>
<comment type="similarity">
    <text evidence="11">In the N-terminal section; belongs to the FAD-binding oxidoreductase/transferase type 4 family.</text>
</comment>
<dbReference type="RefSeq" id="WP_097587559.1">
    <property type="nucleotide sequence ID" value="NZ_NWTC01000025.1"/>
</dbReference>
<protein>
    <recommendedName>
        <fullName evidence="12">D-2-hydroxyglutarate dehydrogenase</fullName>
        <ecNumber evidence="9">1.1.99.39</ecNumber>
    </recommendedName>
</protein>
<dbReference type="FunFam" id="3.30.70.2740:FF:000003">
    <property type="entry name" value="Oxidoreductase, FAD-binding, putative"/>
    <property type="match status" value="1"/>
</dbReference>
<evidence type="ECO:0000256" key="8">
    <source>
        <dbReference type="ARBA" id="ARBA00023014"/>
    </source>
</evidence>
<dbReference type="Gene3D" id="3.30.465.10">
    <property type="match status" value="1"/>
</dbReference>
<keyword evidence="2" id="KW-0004">4Fe-4S</keyword>
<dbReference type="SUPFAM" id="SSF55103">
    <property type="entry name" value="FAD-linked oxidases, C-terminal domain"/>
    <property type="match status" value="1"/>
</dbReference>
<keyword evidence="7" id="KW-0408">Iron</keyword>
<sequence>MIPALAVEPKMGRLYTDYFDALRLARFAGDIEVSAGSTTVFATDNSIYQLRPQAVLFPRQRADLVLIASLASEPRFRGVCFAVRGGGTGTNGQSLTDGIVIDMSRHMNRIVAIDPVRRTAVVEAGVVKDQLNKALKSHGLFFAPELSTSNRATIGGMINTDACGQGSCIYGKTSNHVLALNAVLMDGTEWLSRPLAPEALRAVLERPDRVGDVHRLADAIERENRDLIGATYPKLNRFLTGYDLAHLRTGDGGLNLNSVLCGAEGTLAMIAEAELNLLPIPRFAALINIRYDDFDAALRDARFLTELKVASVETIDAKVLSLARSDIVWEEVGQFFAHDRAGDVAGINIVEVLADDEEELCAKLDQVTSALAGDGRPGRRGFTVAGNKHDVEAIWAMRKRAVGLLGNVEGPRRPVAFVEDTAVPPEHLADYIAEFRALLDAEGLDYGMFGHVDAGVLHVRPALDLTDEGQEPLVRRVSDAVAKLTLKYGGVFWGEHGKGARSEYAPDFFGPLYPELQRLKAAFDPHNQLNPGKIATPGHGALTRIDELPLRGAFDRRIDPDTRQAFDNAAYCNGNGACFDFNTDSAMCPSFKGTGDRRFSPKGRASLIREWLRLLAERGVDLKAEAEVLRKRPAWRGLLPRLIASLGRTKGGDFSHQVREAMDTCLACKACAGQCPVKVNVPAFRSKFLELYYGRYLRPLKDPLIASIERLLPVIAKAGWLYNLVAGSRPGQALMGKLGLTALPLLSSQSLPTELRRRGVALARPAELAALSPSEKERSLVLVQDSFTSYFEPALLLDVIDLLLALGFKPFVAPLKPNGKALHVHGYLGAFERAAERNARQLSRLAASGVPLVGLDPSMTLCYRSEYPGALGAGKTPTVLLPQEWLGECFDQLTVRKLHRPETQYVLLPHCTERTNAADGVKSWGAIFEAFGLKLTIEDAGCCGMAGTFGHERKNRALSETIYKLSWQQKLEGAGPHRVLMATGYSCRSQVKLMGSPGLPHPLQLLKALVCEDIRGGFHNSHDM</sequence>
<dbReference type="PANTHER" id="PTHR11748:SF119">
    <property type="entry name" value="D-2-HYDROXYGLUTARATE DEHYDROGENASE"/>
    <property type="match status" value="1"/>
</dbReference>
<dbReference type="SUPFAM" id="SSF56176">
    <property type="entry name" value="FAD-binding/transporter-associated domain-like"/>
    <property type="match status" value="1"/>
</dbReference>
<evidence type="ECO:0000256" key="3">
    <source>
        <dbReference type="ARBA" id="ARBA00022630"/>
    </source>
</evidence>
<keyword evidence="4" id="KW-0479">Metal-binding</keyword>
<evidence type="ECO:0000256" key="9">
    <source>
        <dbReference type="ARBA" id="ARBA00039003"/>
    </source>
</evidence>
<comment type="caution">
    <text evidence="14">The sequence shown here is derived from an EMBL/GenBank/DDBJ whole genome shotgun (WGS) entry which is preliminary data.</text>
</comment>
<dbReference type="Pfam" id="PF02913">
    <property type="entry name" value="FAD-oxidase_C"/>
    <property type="match status" value="1"/>
</dbReference>
<evidence type="ECO:0000256" key="12">
    <source>
        <dbReference type="ARBA" id="ARBA00067680"/>
    </source>
</evidence>
<dbReference type="Proteomes" id="UP000220353">
    <property type="component" value="Unassembled WGS sequence"/>
</dbReference>
<dbReference type="GO" id="GO:0046872">
    <property type="term" value="F:metal ion binding"/>
    <property type="evidence" value="ECO:0007669"/>
    <property type="project" value="UniProtKB-KW"/>
</dbReference>
<organism evidence="14 15">
    <name type="scientific">Rhizobium fredii</name>
    <name type="common">Sinorhizobium fredii</name>
    <dbReference type="NCBI Taxonomy" id="380"/>
    <lineage>
        <taxon>Bacteria</taxon>
        <taxon>Pseudomonadati</taxon>
        <taxon>Pseudomonadota</taxon>
        <taxon>Alphaproteobacteria</taxon>
        <taxon>Hyphomicrobiales</taxon>
        <taxon>Rhizobiaceae</taxon>
        <taxon>Sinorhizobium/Ensifer group</taxon>
        <taxon>Sinorhizobium</taxon>
    </lineage>
</organism>
<dbReference type="InterPro" id="IPR016169">
    <property type="entry name" value="FAD-bd_PCMH_sub2"/>
</dbReference>
<dbReference type="Gene3D" id="3.30.70.2740">
    <property type="match status" value="1"/>
</dbReference>
<dbReference type="AlphaFoldDB" id="A0A2A6LR63"/>
<evidence type="ECO:0000256" key="4">
    <source>
        <dbReference type="ARBA" id="ARBA00022723"/>
    </source>
</evidence>
<evidence type="ECO:0000256" key="6">
    <source>
        <dbReference type="ARBA" id="ARBA00023002"/>
    </source>
</evidence>
<evidence type="ECO:0000256" key="7">
    <source>
        <dbReference type="ARBA" id="ARBA00023004"/>
    </source>
</evidence>
<name>A0A2A6LR63_RHIFR</name>
<dbReference type="InterPro" id="IPR004113">
    <property type="entry name" value="FAD-bd_oxidored_4_C"/>
</dbReference>
<dbReference type="InterPro" id="IPR017900">
    <property type="entry name" value="4Fe4S_Fe_S_CS"/>
</dbReference>
<dbReference type="GO" id="GO:0004458">
    <property type="term" value="F:D-lactate dehydrogenase (cytochrome) activity"/>
    <property type="evidence" value="ECO:0007669"/>
    <property type="project" value="TreeGrafter"/>
</dbReference>
<dbReference type="Pfam" id="PF13183">
    <property type="entry name" value="Fer4_8"/>
    <property type="match status" value="1"/>
</dbReference>
<reference evidence="14 15" key="1">
    <citation type="submission" date="2017-09" db="EMBL/GenBank/DDBJ databases">
        <title>Comparative genomics of rhizobia isolated from Phaseolus vulgaris in China.</title>
        <authorList>
            <person name="Tong W."/>
        </authorList>
    </citation>
    <scope>NUCLEOTIDE SEQUENCE [LARGE SCALE GENOMIC DNA]</scope>
    <source>
        <strain evidence="14 15">PCH1</strain>
    </source>
</reference>
<keyword evidence="5" id="KW-0274">FAD</keyword>
<dbReference type="PANTHER" id="PTHR11748">
    <property type="entry name" value="D-LACTATE DEHYDROGENASE"/>
    <property type="match status" value="1"/>
</dbReference>
<evidence type="ECO:0000256" key="5">
    <source>
        <dbReference type="ARBA" id="ARBA00022827"/>
    </source>
</evidence>
<dbReference type="InterPro" id="IPR017896">
    <property type="entry name" value="4Fe4S_Fe-S-bd"/>
</dbReference>
<evidence type="ECO:0000256" key="11">
    <source>
        <dbReference type="ARBA" id="ARBA00060924"/>
    </source>
</evidence>
<dbReference type="InterPro" id="IPR016164">
    <property type="entry name" value="FAD-linked_Oxase-like_C"/>
</dbReference>